<dbReference type="PANTHER" id="PTHR43877">
    <property type="entry name" value="AMINOALKYLPHOSPHONATE N-ACETYLTRANSFERASE-RELATED-RELATED"/>
    <property type="match status" value="1"/>
</dbReference>
<evidence type="ECO:0000313" key="5">
    <source>
        <dbReference type="Proteomes" id="UP000189735"/>
    </source>
</evidence>
<dbReference type="InterPro" id="IPR016181">
    <property type="entry name" value="Acyl_CoA_acyltransferase"/>
</dbReference>
<dbReference type="PROSITE" id="PS51186">
    <property type="entry name" value="GNAT"/>
    <property type="match status" value="1"/>
</dbReference>
<organism evidence="4 5">
    <name type="scientific">Agreia bicolorata</name>
    <dbReference type="NCBI Taxonomy" id="110935"/>
    <lineage>
        <taxon>Bacteria</taxon>
        <taxon>Bacillati</taxon>
        <taxon>Actinomycetota</taxon>
        <taxon>Actinomycetes</taxon>
        <taxon>Micrococcales</taxon>
        <taxon>Microbacteriaceae</taxon>
        <taxon>Agreia</taxon>
    </lineage>
</organism>
<dbReference type="EMBL" id="FUYG01000011">
    <property type="protein sequence ID" value="SKB02010.1"/>
    <property type="molecule type" value="Genomic_DNA"/>
</dbReference>
<reference evidence="5" key="1">
    <citation type="submission" date="2017-02" db="EMBL/GenBank/DDBJ databases">
        <authorList>
            <person name="Varghese N."/>
            <person name="Submissions S."/>
        </authorList>
    </citation>
    <scope>NUCLEOTIDE SEQUENCE [LARGE SCALE GENOMIC DNA]</scope>
    <source>
        <strain evidence="5">VKM Ac-2052</strain>
    </source>
</reference>
<feature type="domain" description="N-acetyltransferase" evidence="3">
    <location>
        <begin position="24"/>
        <end position="177"/>
    </location>
</feature>
<evidence type="ECO:0000256" key="2">
    <source>
        <dbReference type="ARBA" id="ARBA00023315"/>
    </source>
</evidence>
<evidence type="ECO:0000259" key="3">
    <source>
        <dbReference type="PROSITE" id="PS51186"/>
    </source>
</evidence>
<dbReference type="Gene3D" id="3.40.630.30">
    <property type="match status" value="1"/>
</dbReference>
<dbReference type="PANTHER" id="PTHR43877:SF2">
    <property type="entry name" value="AMINOALKYLPHOSPHONATE N-ACETYLTRANSFERASE-RELATED"/>
    <property type="match status" value="1"/>
</dbReference>
<dbReference type="RefSeq" id="WP_220387335.1">
    <property type="nucleotide sequence ID" value="NZ_FUYG01000011.1"/>
</dbReference>
<dbReference type="InterPro" id="IPR050832">
    <property type="entry name" value="Bact_Acetyltransf"/>
</dbReference>
<gene>
    <name evidence="4" type="ORF">SAMN06295879_3407</name>
</gene>
<dbReference type="GO" id="GO:0016747">
    <property type="term" value="F:acyltransferase activity, transferring groups other than amino-acyl groups"/>
    <property type="evidence" value="ECO:0007669"/>
    <property type="project" value="InterPro"/>
</dbReference>
<accession>A0A1T4YJZ1</accession>
<dbReference type="CDD" id="cd04301">
    <property type="entry name" value="NAT_SF"/>
    <property type="match status" value="1"/>
</dbReference>
<evidence type="ECO:0000256" key="1">
    <source>
        <dbReference type="ARBA" id="ARBA00022679"/>
    </source>
</evidence>
<dbReference type="InterPro" id="IPR000182">
    <property type="entry name" value="GNAT_dom"/>
</dbReference>
<dbReference type="SUPFAM" id="SSF55729">
    <property type="entry name" value="Acyl-CoA N-acyltransferases (Nat)"/>
    <property type="match status" value="1"/>
</dbReference>
<evidence type="ECO:0000313" key="4">
    <source>
        <dbReference type="EMBL" id="SKB02010.1"/>
    </source>
</evidence>
<protein>
    <submittedName>
        <fullName evidence="4">Acetyltransferase (GNAT) family protein</fullName>
    </submittedName>
</protein>
<dbReference type="Proteomes" id="UP000189735">
    <property type="component" value="Unassembled WGS sequence"/>
</dbReference>
<dbReference type="AlphaFoldDB" id="A0A1T4YJZ1"/>
<keyword evidence="2" id="KW-0012">Acyltransferase</keyword>
<sequence>MAGATAGIVAGMDAVTLDLPDGSVFLRRATIDDLSVIIDLLADDPISAARGDSADASDREAYEVAFAAIDRDPAQRLLVVVDSVGAVVATMQLTVIPGLARRGASRLQIEAVRVSSSQRNRGVGAAMMRWAIEDARVSGVPLVQLTSDAARVDAHRFYERLGFEASHVGFKYRVETS</sequence>
<dbReference type="Pfam" id="PF00583">
    <property type="entry name" value="Acetyltransf_1"/>
    <property type="match status" value="1"/>
</dbReference>
<keyword evidence="1 4" id="KW-0808">Transferase</keyword>
<proteinExistence type="predicted"/>
<name>A0A1T4YJZ1_9MICO</name>